<dbReference type="EMBL" id="FCQH01000008">
    <property type="protein sequence ID" value="CVK96779.1"/>
    <property type="molecule type" value="Genomic_DNA"/>
</dbReference>
<keyword evidence="3" id="KW-1185">Reference proteome</keyword>
<comment type="caution">
    <text evidence="2">The sequence shown here is derived from an EMBL/GenBank/DDBJ whole genome shotgun (WGS) entry which is preliminary data.</text>
</comment>
<proteinExistence type="predicted"/>
<feature type="compositionally biased region" description="Acidic residues" evidence="1">
    <location>
        <begin position="149"/>
        <end position="165"/>
    </location>
</feature>
<dbReference type="GeneID" id="65090360"/>
<name>A0A1L7TFS4_FUSMA</name>
<gene>
    <name evidence="2" type="ORF">FMAN_11108</name>
</gene>
<evidence type="ECO:0000256" key="1">
    <source>
        <dbReference type="SAM" id="MobiDB-lite"/>
    </source>
</evidence>
<dbReference type="VEuPathDB" id="FungiDB:FMAN_11108"/>
<protein>
    <submittedName>
        <fullName evidence="2">Uncharacterized protein</fullName>
    </submittedName>
</protein>
<dbReference type="AlphaFoldDB" id="A0A1L7TFS4"/>
<feature type="region of interest" description="Disordered" evidence="1">
    <location>
        <begin position="147"/>
        <end position="181"/>
    </location>
</feature>
<accession>A0A1L7TFS4</accession>
<sequence length="258" mass="29354">MGGSSLSSCPGSANRFQNEMERQKENPECQNPTMQRIIATISRSFAEVTKDMSVLLANNLAIFVMGELREMSSSVAAHITLCSAYKYLHFTQLHPRVKRINYPAWFFLASLSSYWDVEFPADKVMYPSNKSEEEQELLFIASSLADRVEPEDEDQDEPEDEESDTDDHVTNETTPISEREKMEKRLANVEAHFLFIRSQQKLQSELIEEGIKAVREMAKSLKTETELSQEEAEAEIASYELVHRAVNSEDGAVEDEVD</sequence>
<dbReference type="RefSeq" id="XP_041684197.1">
    <property type="nucleotide sequence ID" value="XM_041833878.1"/>
</dbReference>
<evidence type="ECO:0000313" key="2">
    <source>
        <dbReference type="EMBL" id="CVK96779.1"/>
    </source>
</evidence>
<dbReference type="Proteomes" id="UP000184255">
    <property type="component" value="Unassembled WGS sequence"/>
</dbReference>
<reference evidence="3" key="1">
    <citation type="journal article" date="2016" name="Genome Biol. Evol.">
        <title>Comparative 'omics' of the Fusarium fujikuroi species complex highlights differences in genetic potential and metabolite synthesis.</title>
        <authorList>
            <person name="Niehaus E.-M."/>
            <person name="Muensterkoetter M."/>
            <person name="Proctor R.H."/>
            <person name="Brown D.W."/>
            <person name="Sharon A."/>
            <person name="Idan Y."/>
            <person name="Oren-Young L."/>
            <person name="Sieber C.M."/>
            <person name="Novak O."/>
            <person name="Pencik A."/>
            <person name="Tarkowska D."/>
            <person name="Hromadova K."/>
            <person name="Freeman S."/>
            <person name="Maymon M."/>
            <person name="Elazar M."/>
            <person name="Youssef S.A."/>
            <person name="El-Shabrawy E.S.M."/>
            <person name="Shalaby A.B.A."/>
            <person name="Houterman P."/>
            <person name="Brock N.L."/>
            <person name="Burkhardt I."/>
            <person name="Tsavkelova E.A."/>
            <person name="Dickschat J.S."/>
            <person name="Galuszka P."/>
            <person name="Gueldener U."/>
            <person name="Tudzynski B."/>
        </authorList>
    </citation>
    <scope>NUCLEOTIDE SEQUENCE [LARGE SCALE GENOMIC DNA]</scope>
    <source>
        <strain evidence="3">MRC7560</strain>
    </source>
</reference>
<organism evidence="2 3">
    <name type="scientific">Fusarium mangiferae</name>
    <name type="common">Mango malformation disease fungus</name>
    <dbReference type="NCBI Taxonomy" id="192010"/>
    <lineage>
        <taxon>Eukaryota</taxon>
        <taxon>Fungi</taxon>
        <taxon>Dikarya</taxon>
        <taxon>Ascomycota</taxon>
        <taxon>Pezizomycotina</taxon>
        <taxon>Sordariomycetes</taxon>
        <taxon>Hypocreomycetidae</taxon>
        <taxon>Hypocreales</taxon>
        <taxon>Nectriaceae</taxon>
        <taxon>Fusarium</taxon>
        <taxon>Fusarium fujikuroi species complex</taxon>
    </lineage>
</organism>
<evidence type="ECO:0000313" key="3">
    <source>
        <dbReference type="Proteomes" id="UP000184255"/>
    </source>
</evidence>